<name>A0AAV4CD22_9GAST</name>
<dbReference type="AlphaFoldDB" id="A0AAV4CD22"/>
<dbReference type="EMBL" id="BLXT01006160">
    <property type="protein sequence ID" value="GFO29325.1"/>
    <property type="molecule type" value="Genomic_DNA"/>
</dbReference>
<sequence>MPLSTHWGKNATPQLLRSFNDVRLKDAILVSHVDKVISYSSISTIGKNATPKLLRSLPILGECGQIGVNHLQPDLLSSISTIGKERDS</sequence>
<evidence type="ECO:0000313" key="1">
    <source>
        <dbReference type="EMBL" id="GFO29325.1"/>
    </source>
</evidence>
<gene>
    <name evidence="1" type="ORF">PoB_005583000</name>
</gene>
<protein>
    <submittedName>
        <fullName evidence="1">Uncharacterized protein</fullName>
    </submittedName>
</protein>
<keyword evidence="2" id="KW-1185">Reference proteome</keyword>
<accession>A0AAV4CD22</accession>
<comment type="caution">
    <text evidence="1">The sequence shown here is derived from an EMBL/GenBank/DDBJ whole genome shotgun (WGS) entry which is preliminary data.</text>
</comment>
<proteinExistence type="predicted"/>
<organism evidence="1 2">
    <name type="scientific">Plakobranchus ocellatus</name>
    <dbReference type="NCBI Taxonomy" id="259542"/>
    <lineage>
        <taxon>Eukaryota</taxon>
        <taxon>Metazoa</taxon>
        <taxon>Spiralia</taxon>
        <taxon>Lophotrochozoa</taxon>
        <taxon>Mollusca</taxon>
        <taxon>Gastropoda</taxon>
        <taxon>Heterobranchia</taxon>
        <taxon>Euthyneura</taxon>
        <taxon>Panpulmonata</taxon>
        <taxon>Sacoglossa</taxon>
        <taxon>Placobranchoidea</taxon>
        <taxon>Plakobranchidae</taxon>
        <taxon>Plakobranchus</taxon>
    </lineage>
</organism>
<reference evidence="1 2" key="1">
    <citation type="journal article" date="2021" name="Elife">
        <title>Chloroplast acquisition without the gene transfer in kleptoplastic sea slugs, Plakobranchus ocellatus.</title>
        <authorList>
            <person name="Maeda T."/>
            <person name="Takahashi S."/>
            <person name="Yoshida T."/>
            <person name="Shimamura S."/>
            <person name="Takaki Y."/>
            <person name="Nagai Y."/>
            <person name="Toyoda A."/>
            <person name="Suzuki Y."/>
            <person name="Arimoto A."/>
            <person name="Ishii H."/>
            <person name="Satoh N."/>
            <person name="Nishiyama T."/>
            <person name="Hasebe M."/>
            <person name="Maruyama T."/>
            <person name="Minagawa J."/>
            <person name="Obokata J."/>
            <person name="Shigenobu S."/>
        </authorList>
    </citation>
    <scope>NUCLEOTIDE SEQUENCE [LARGE SCALE GENOMIC DNA]</scope>
</reference>
<dbReference type="Proteomes" id="UP000735302">
    <property type="component" value="Unassembled WGS sequence"/>
</dbReference>
<evidence type="ECO:0000313" key="2">
    <source>
        <dbReference type="Proteomes" id="UP000735302"/>
    </source>
</evidence>